<accession>A0ABS6VQP0</accession>
<comment type="subcellular location">
    <subcellularLocation>
        <location evidence="3">Cell outer membrane</location>
        <topology evidence="3">Multi-pass membrane protein</topology>
    </subcellularLocation>
</comment>
<evidence type="ECO:0000256" key="2">
    <source>
        <dbReference type="ARBA" id="ARBA00023077"/>
    </source>
</evidence>
<keyword evidence="3" id="KW-0812">Transmembrane</keyword>
<feature type="domain" description="TonB-dependent receptor plug" evidence="4">
    <location>
        <begin position="65"/>
        <end position="174"/>
    </location>
</feature>
<evidence type="ECO:0000313" key="6">
    <source>
        <dbReference type="Proteomes" id="UP001166291"/>
    </source>
</evidence>
<evidence type="ECO:0000256" key="1">
    <source>
        <dbReference type="ARBA" id="ARBA00023065"/>
    </source>
</evidence>
<evidence type="ECO:0000256" key="3">
    <source>
        <dbReference type="PROSITE-ProRule" id="PRU01360"/>
    </source>
</evidence>
<gene>
    <name evidence="5" type="ORF">KXJ70_04775</name>
</gene>
<name>A0ABS6VQP0_9GAMM</name>
<comment type="similarity">
    <text evidence="3">Belongs to the TonB-dependent receptor family.</text>
</comment>
<dbReference type="PANTHER" id="PTHR32552">
    <property type="entry name" value="FERRICHROME IRON RECEPTOR-RELATED"/>
    <property type="match status" value="1"/>
</dbReference>
<keyword evidence="3" id="KW-0472">Membrane</keyword>
<dbReference type="EMBL" id="JAHWDQ010000001">
    <property type="protein sequence ID" value="MBW2940075.1"/>
    <property type="molecule type" value="Genomic_DNA"/>
</dbReference>
<keyword evidence="6" id="KW-1185">Reference proteome</keyword>
<comment type="caution">
    <text evidence="5">The sequence shown here is derived from an EMBL/GenBank/DDBJ whole genome shotgun (WGS) entry which is preliminary data.</text>
</comment>
<keyword evidence="5" id="KW-0675">Receptor</keyword>
<protein>
    <submittedName>
        <fullName evidence="5">TonB-dependent receptor</fullName>
    </submittedName>
</protein>
<evidence type="ECO:0000259" key="4">
    <source>
        <dbReference type="Pfam" id="PF07715"/>
    </source>
</evidence>
<sequence length="838" mass="92275">MTFKCANRFPPSVNLLGVHKPLSARPLLLLSTLVGSLLSPNIGWAAEELRLEEVLVSARKKTESLQDTPISLTVFNEERLTVEGISGLKDIASKVPGLTIEPFPINGGSLRIYIRGIGIGDVQVTQDTPVALYIDGVYIARSSGTSMDVAELARIEILRGPQGTLYGRNTTGGAINLVTRRPNTEAAEFAQVLSAGNQALFRSKTSVNLPLADTLAFKFAYLTESRDGFVENTGPGGDFGDRDTQGLRFDLGWDISEQLRLDYSYDRSELEYYNYTFQAVTPPDPNGNKGQSNAVKNSAQARSRFGSARLSSLATTSPLEASNSDIEGHALIINADTGFGEFKYIGAYRELKDAAYTDLGGGLGAPDYRLDTNSYDGPAAQFATGGATPLVRPEIRQHQSSHEFQFSDALDDWGIEYILGVYYFEESAVEDNSPLHLQLTSPVDGFEDAHIVNLLSQKYDVDNQAMAAFGQLTWTPNILDKRLHITLGARHSRDHRYALKNQRDEVFIEYSPLNGVPLVLPLAELVQNPVLGPVLGPVFMQAGLPGDRRFDNASGDRRFKDDSFSLLTEYEINDDINIYGKLVEAYKSGGFNTRDPQLDGNQGPASDGIDYGVGFADGFGEEKARTAELGIKSEWMGGRLRVNADIYRTEFDDMQMNFILNGTIADTKVLNAGKASMSGFEFDVTALVNDDLVVTMEYAYLDAEITEVIDSFGNDVTQRYAFSAAPVNSYTASANWIAWRGKTALLQFNINTSYMDTRLGGGDVQKAYTILRDYQLWNARLSLDEIRFAKGSVSIALWGKNLLDKEYESYAIDNLPHADRSVLWGDPLSYGIDLAYRY</sequence>
<dbReference type="PANTHER" id="PTHR32552:SF81">
    <property type="entry name" value="TONB-DEPENDENT OUTER MEMBRANE RECEPTOR"/>
    <property type="match status" value="1"/>
</dbReference>
<proteinExistence type="inferred from homology"/>
<keyword evidence="3" id="KW-0813">Transport</keyword>
<dbReference type="InterPro" id="IPR039426">
    <property type="entry name" value="TonB-dep_rcpt-like"/>
</dbReference>
<evidence type="ECO:0000313" key="5">
    <source>
        <dbReference type="EMBL" id="MBW2940075.1"/>
    </source>
</evidence>
<dbReference type="Pfam" id="PF07715">
    <property type="entry name" value="Plug"/>
    <property type="match status" value="1"/>
</dbReference>
<keyword evidence="2" id="KW-0798">TonB box</keyword>
<reference evidence="5" key="1">
    <citation type="submission" date="2021-07" db="EMBL/GenBank/DDBJ databases">
        <title>Zhongshania sp. CAU 1632 isolated from seawater.</title>
        <authorList>
            <person name="Kim W."/>
        </authorList>
    </citation>
    <scope>NUCLEOTIDE SEQUENCE</scope>
    <source>
        <strain evidence="5">CAU 1632</strain>
    </source>
</reference>
<dbReference type="PROSITE" id="PS52016">
    <property type="entry name" value="TONB_DEPENDENT_REC_3"/>
    <property type="match status" value="1"/>
</dbReference>
<keyword evidence="3" id="KW-1134">Transmembrane beta strand</keyword>
<keyword evidence="1" id="KW-0406">Ion transport</keyword>
<organism evidence="5 6">
    <name type="scientific">Zhongshania aquimaris</name>
    <dbReference type="NCBI Taxonomy" id="2857107"/>
    <lineage>
        <taxon>Bacteria</taxon>
        <taxon>Pseudomonadati</taxon>
        <taxon>Pseudomonadota</taxon>
        <taxon>Gammaproteobacteria</taxon>
        <taxon>Cellvibrionales</taxon>
        <taxon>Spongiibacteraceae</taxon>
        <taxon>Zhongshania</taxon>
    </lineage>
</organism>
<keyword evidence="3" id="KW-0998">Cell outer membrane</keyword>
<dbReference type="InterPro" id="IPR012910">
    <property type="entry name" value="Plug_dom"/>
</dbReference>
<dbReference type="Proteomes" id="UP001166291">
    <property type="component" value="Unassembled WGS sequence"/>
</dbReference>